<gene>
    <name evidence="1" type="ORF">EPI10_006879</name>
</gene>
<comment type="caution">
    <text evidence="1">The sequence shown here is derived from an EMBL/GenBank/DDBJ whole genome shotgun (WGS) entry which is preliminary data.</text>
</comment>
<name>A0A5B6WSD7_9ROSI</name>
<proteinExistence type="predicted"/>
<evidence type="ECO:0000313" key="1">
    <source>
        <dbReference type="EMBL" id="KAA3484821.1"/>
    </source>
</evidence>
<evidence type="ECO:0000313" key="2">
    <source>
        <dbReference type="Proteomes" id="UP000325315"/>
    </source>
</evidence>
<organism evidence="1 2">
    <name type="scientific">Gossypium australe</name>
    <dbReference type="NCBI Taxonomy" id="47621"/>
    <lineage>
        <taxon>Eukaryota</taxon>
        <taxon>Viridiplantae</taxon>
        <taxon>Streptophyta</taxon>
        <taxon>Embryophyta</taxon>
        <taxon>Tracheophyta</taxon>
        <taxon>Spermatophyta</taxon>
        <taxon>Magnoliopsida</taxon>
        <taxon>eudicotyledons</taxon>
        <taxon>Gunneridae</taxon>
        <taxon>Pentapetalae</taxon>
        <taxon>rosids</taxon>
        <taxon>malvids</taxon>
        <taxon>Malvales</taxon>
        <taxon>Malvaceae</taxon>
        <taxon>Malvoideae</taxon>
        <taxon>Gossypium</taxon>
    </lineage>
</organism>
<keyword evidence="2" id="KW-1185">Reference proteome</keyword>
<dbReference type="Proteomes" id="UP000325315">
    <property type="component" value="Unassembled WGS sequence"/>
</dbReference>
<sequence length="98" mass="10942">MANKSSNFRKMSSRSARSGRIVITLSSDIFYSLNFTTTGSNNSVAQSPSPYDVVSCVYCGDCHSFDNYPSNHEFVSYVRNQFQNRSGQGPQSNFYNPS</sequence>
<dbReference type="OrthoDB" id="1002461at2759"/>
<accession>A0A5B6WSD7</accession>
<dbReference type="AlphaFoldDB" id="A0A5B6WSD7"/>
<dbReference type="EMBL" id="SMMG02000002">
    <property type="protein sequence ID" value="KAA3484821.1"/>
    <property type="molecule type" value="Genomic_DNA"/>
</dbReference>
<reference evidence="1" key="1">
    <citation type="submission" date="2019-08" db="EMBL/GenBank/DDBJ databases">
        <authorList>
            <person name="Liu F."/>
        </authorList>
    </citation>
    <scope>NUCLEOTIDE SEQUENCE [LARGE SCALE GENOMIC DNA]</scope>
    <source>
        <strain evidence="1">PA1801</strain>
        <tissue evidence="1">Leaf</tissue>
    </source>
</reference>
<protein>
    <submittedName>
        <fullName evidence="1">Uncharacterized protein</fullName>
    </submittedName>
</protein>